<dbReference type="GO" id="GO:0003700">
    <property type="term" value="F:DNA-binding transcription factor activity"/>
    <property type="evidence" value="ECO:0007669"/>
    <property type="project" value="InterPro"/>
</dbReference>
<dbReference type="KEGG" id="bbr:BB1081"/>
<dbReference type="GO" id="GO:0043565">
    <property type="term" value="F:sequence-specific DNA binding"/>
    <property type="evidence" value="ECO:0007669"/>
    <property type="project" value="TreeGrafter"/>
</dbReference>
<sequence>MRRRISIREKSLENLNDLYYFVQVVRHGGFAQAGRLLNIPKSRLSRRVAALEERLGVRLVHRSSRSFSVTHIGQEYYAQCQAMLAGAEAAQEVIDRVHAEPQGILRVTAPPALIQGALAQLVARFMIQCPKVHVHLKSLNRPVDVLSEGFDLAVRVRFGPVESSDLVMKPLGVARQRLVASPRLLARGAAIRGPEDLARLPSVALGTDLREGRWDLEDDQGRRFAVALRPRLATDDATALKAAVLAGVGAGVLPLVMVREELRAGTLVALCEPWQPAPGQVHAVFPSRRGVMPAVRELLEFLGKEYPRDDDGGL</sequence>
<evidence type="ECO:0000256" key="4">
    <source>
        <dbReference type="ARBA" id="ARBA00023163"/>
    </source>
</evidence>
<keyword evidence="4" id="KW-0804">Transcription</keyword>
<organism evidence="6 7">
    <name type="scientific">Bordetella bronchiseptica (strain ATCC BAA-588 / NCTC 13252 / RB50)</name>
    <name type="common">Alcaligenes bronchisepticus</name>
    <dbReference type="NCBI Taxonomy" id="257310"/>
    <lineage>
        <taxon>Bacteria</taxon>
        <taxon>Pseudomonadati</taxon>
        <taxon>Pseudomonadota</taxon>
        <taxon>Betaproteobacteria</taxon>
        <taxon>Burkholderiales</taxon>
        <taxon>Alcaligenaceae</taxon>
        <taxon>Bordetella</taxon>
    </lineage>
</organism>
<evidence type="ECO:0000256" key="3">
    <source>
        <dbReference type="ARBA" id="ARBA00023125"/>
    </source>
</evidence>
<evidence type="ECO:0000256" key="1">
    <source>
        <dbReference type="ARBA" id="ARBA00009437"/>
    </source>
</evidence>
<evidence type="ECO:0000313" key="7">
    <source>
        <dbReference type="Proteomes" id="UP000001027"/>
    </source>
</evidence>
<dbReference type="EMBL" id="BX640440">
    <property type="protein sequence ID" value="CAE31579.1"/>
    <property type="molecule type" value="Genomic_DNA"/>
</dbReference>
<dbReference type="Pfam" id="PF00126">
    <property type="entry name" value="HTH_1"/>
    <property type="match status" value="1"/>
</dbReference>
<protein>
    <submittedName>
        <fullName evidence="6">LysR-family transcriptional regulator</fullName>
    </submittedName>
</protein>
<comment type="similarity">
    <text evidence="1">Belongs to the LysR transcriptional regulatory family.</text>
</comment>
<dbReference type="PANTHER" id="PTHR30537">
    <property type="entry name" value="HTH-TYPE TRANSCRIPTIONAL REGULATOR"/>
    <property type="match status" value="1"/>
</dbReference>
<reference evidence="6 7" key="1">
    <citation type="journal article" date="2003" name="Nat. Genet.">
        <title>Comparative analysis of the genome sequences of Bordetella pertussis, Bordetella parapertussis and Bordetella bronchiseptica.</title>
        <authorList>
            <person name="Parkhill J."/>
            <person name="Sebaihia M."/>
            <person name="Preston A."/>
            <person name="Murphy L.D."/>
            <person name="Thomson N.R."/>
            <person name="Harris D.E."/>
            <person name="Holden M.T.G."/>
            <person name="Churcher C.M."/>
            <person name="Bentley S.D."/>
            <person name="Mungall K.L."/>
            <person name="Cerdeno-Tarraga A.-M."/>
            <person name="Temple L."/>
            <person name="James K.D."/>
            <person name="Harris B."/>
            <person name="Quail M.A."/>
            <person name="Achtman M."/>
            <person name="Atkin R."/>
            <person name="Baker S."/>
            <person name="Basham D."/>
            <person name="Bason N."/>
            <person name="Cherevach I."/>
            <person name="Chillingworth T."/>
            <person name="Collins M."/>
            <person name="Cronin A."/>
            <person name="Davis P."/>
            <person name="Doggett J."/>
            <person name="Feltwell T."/>
            <person name="Goble A."/>
            <person name="Hamlin N."/>
            <person name="Hauser H."/>
            <person name="Holroyd S."/>
            <person name="Jagels K."/>
            <person name="Leather S."/>
            <person name="Moule S."/>
            <person name="Norberczak H."/>
            <person name="O'Neil S."/>
            <person name="Ormond D."/>
            <person name="Price C."/>
            <person name="Rabbinowitsch E."/>
            <person name="Rutter S."/>
            <person name="Sanders M."/>
            <person name="Saunders D."/>
            <person name="Seeger K."/>
            <person name="Sharp S."/>
            <person name="Simmonds M."/>
            <person name="Skelton J."/>
            <person name="Squares R."/>
            <person name="Squares S."/>
            <person name="Stevens K."/>
            <person name="Unwin L."/>
            <person name="Whitehead S."/>
            <person name="Barrell B.G."/>
            <person name="Maskell D.J."/>
        </authorList>
    </citation>
    <scope>NUCLEOTIDE SEQUENCE [LARGE SCALE GENOMIC DNA]</scope>
    <source>
        <strain evidence="6 7">ATCC BAA-588 / NCTC 13252 / RB50</strain>
    </source>
</reference>
<evidence type="ECO:0000256" key="2">
    <source>
        <dbReference type="ARBA" id="ARBA00023015"/>
    </source>
</evidence>
<dbReference type="PROSITE" id="PS50931">
    <property type="entry name" value="HTH_LYSR"/>
    <property type="match status" value="1"/>
</dbReference>
<dbReference type="InterPro" id="IPR036388">
    <property type="entry name" value="WH-like_DNA-bd_sf"/>
</dbReference>
<dbReference type="eggNOG" id="COG0583">
    <property type="taxonomic scope" value="Bacteria"/>
</dbReference>
<dbReference type="FunFam" id="1.10.10.10:FF:000001">
    <property type="entry name" value="LysR family transcriptional regulator"/>
    <property type="match status" value="1"/>
</dbReference>
<dbReference type="Proteomes" id="UP000001027">
    <property type="component" value="Chromosome"/>
</dbReference>
<name>A0A0H3LIP7_BORBR</name>
<keyword evidence="3" id="KW-0238">DNA-binding</keyword>
<dbReference type="AlphaFoldDB" id="A0A0H3LIP7"/>
<dbReference type="InterPro" id="IPR005119">
    <property type="entry name" value="LysR_subst-bd"/>
</dbReference>
<feature type="domain" description="HTH lysR-type" evidence="5">
    <location>
        <begin position="13"/>
        <end position="70"/>
    </location>
</feature>
<dbReference type="InterPro" id="IPR036390">
    <property type="entry name" value="WH_DNA-bd_sf"/>
</dbReference>
<dbReference type="InterPro" id="IPR058163">
    <property type="entry name" value="LysR-type_TF_proteobact-type"/>
</dbReference>
<dbReference type="Gene3D" id="1.10.10.10">
    <property type="entry name" value="Winged helix-like DNA-binding domain superfamily/Winged helix DNA-binding domain"/>
    <property type="match status" value="1"/>
</dbReference>
<dbReference type="SUPFAM" id="SSF53850">
    <property type="entry name" value="Periplasmic binding protein-like II"/>
    <property type="match status" value="1"/>
</dbReference>
<evidence type="ECO:0000313" key="6">
    <source>
        <dbReference type="EMBL" id="CAE31579.1"/>
    </source>
</evidence>
<dbReference type="Gene3D" id="3.40.190.290">
    <property type="match status" value="1"/>
</dbReference>
<dbReference type="SUPFAM" id="SSF46785">
    <property type="entry name" value="Winged helix' DNA-binding domain"/>
    <property type="match status" value="1"/>
</dbReference>
<dbReference type="GO" id="GO:0006351">
    <property type="term" value="P:DNA-templated transcription"/>
    <property type="evidence" value="ECO:0007669"/>
    <property type="project" value="TreeGrafter"/>
</dbReference>
<evidence type="ECO:0000259" key="5">
    <source>
        <dbReference type="PROSITE" id="PS50931"/>
    </source>
</evidence>
<dbReference type="HOGENOM" id="CLU_039613_16_2_4"/>
<dbReference type="CDD" id="cd08473">
    <property type="entry name" value="PBP2_CrgA_like_4"/>
    <property type="match status" value="1"/>
</dbReference>
<keyword evidence="2" id="KW-0805">Transcription regulation</keyword>
<gene>
    <name evidence="6" type="ordered locus">BB1081</name>
</gene>
<dbReference type="Pfam" id="PF03466">
    <property type="entry name" value="LysR_substrate"/>
    <property type="match status" value="1"/>
</dbReference>
<accession>A0A0H3LIP7</accession>
<dbReference type="InterPro" id="IPR000847">
    <property type="entry name" value="LysR_HTH_N"/>
</dbReference>
<dbReference type="PANTHER" id="PTHR30537:SF31">
    <property type="entry name" value="TRANSCRIPTIONAL REGULATOR, LYSR FAMILY"/>
    <property type="match status" value="1"/>
</dbReference>
<proteinExistence type="inferred from homology"/>